<organism evidence="1">
    <name type="scientific">viral metagenome</name>
    <dbReference type="NCBI Taxonomy" id="1070528"/>
    <lineage>
        <taxon>unclassified sequences</taxon>
        <taxon>metagenomes</taxon>
        <taxon>organismal metagenomes</taxon>
    </lineage>
</organism>
<evidence type="ECO:0000313" key="1">
    <source>
        <dbReference type="EMBL" id="QHU06829.1"/>
    </source>
</evidence>
<accession>A0A6C0JMM3</accession>
<protein>
    <recommendedName>
        <fullName evidence="2">Methyltransferase FkbM domain-containing protein</fullName>
    </recommendedName>
</protein>
<reference evidence="1" key="1">
    <citation type="journal article" date="2020" name="Nature">
        <title>Giant virus diversity and host interactions through global metagenomics.</title>
        <authorList>
            <person name="Schulz F."/>
            <person name="Roux S."/>
            <person name="Paez-Espino D."/>
            <person name="Jungbluth S."/>
            <person name="Walsh D.A."/>
            <person name="Denef V.J."/>
            <person name="McMahon K.D."/>
            <person name="Konstantinidis K.T."/>
            <person name="Eloe-Fadrosh E.A."/>
            <person name="Kyrpides N.C."/>
            <person name="Woyke T."/>
        </authorList>
    </citation>
    <scope>NUCLEOTIDE SEQUENCE</scope>
    <source>
        <strain evidence="1">GVMAG-S-1038524-41</strain>
    </source>
</reference>
<proteinExistence type="predicted"/>
<dbReference type="AlphaFoldDB" id="A0A6C0JMM3"/>
<sequence length="162" mass="18503">MLFNAIDTIVKYTGELPENSHHQFCRNVYSQNGEDGLLDQLLNELGIQTSTFYEFGASDGINSSNTRNLIEQRGFTGLYIEGNPHVFPALVKNTSHFTGVKCRQGFVRHTDDYKDLWLNTYIDDAGLPHDLDVLSIDIDSYDYQVWEKFSYSPKIVIIETNP</sequence>
<evidence type="ECO:0008006" key="2">
    <source>
        <dbReference type="Google" id="ProtNLM"/>
    </source>
</evidence>
<dbReference type="EMBL" id="MN740668">
    <property type="protein sequence ID" value="QHU06829.1"/>
    <property type="molecule type" value="Genomic_DNA"/>
</dbReference>
<name>A0A6C0JMM3_9ZZZZ</name>